<dbReference type="InParanoid" id="B8BRH6"/>
<reference evidence="2 3" key="1">
    <citation type="journal article" date="2004" name="Science">
        <title>The genome of the diatom Thalassiosira pseudonana: ecology, evolution, and metabolism.</title>
        <authorList>
            <person name="Armbrust E.V."/>
            <person name="Berges J.A."/>
            <person name="Bowler C."/>
            <person name="Green B.R."/>
            <person name="Martinez D."/>
            <person name="Putnam N.H."/>
            <person name="Zhou S."/>
            <person name="Allen A.E."/>
            <person name="Apt K.E."/>
            <person name="Bechner M."/>
            <person name="Brzezinski M.A."/>
            <person name="Chaal B.K."/>
            <person name="Chiovitti A."/>
            <person name="Davis A.K."/>
            <person name="Demarest M.S."/>
            <person name="Detter J.C."/>
            <person name="Glavina T."/>
            <person name="Goodstein D."/>
            <person name="Hadi M.Z."/>
            <person name="Hellsten U."/>
            <person name="Hildebrand M."/>
            <person name="Jenkins B.D."/>
            <person name="Jurka J."/>
            <person name="Kapitonov V.V."/>
            <person name="Kroger N."/>
            <person name="Lau W.W."/>
            <person name="Lane T.W."/>
            <person name="Larimer F.W."/>
            <person name="Lippmeier J.C."/>
            <person name="Lucas S."/>
            <person name="Medina M."/>
            <person name="Montsant A."/>
            <person name="Obornik M."/>
            <person name="Parker M.S."/>
            <person name="Palenik B."/>
            <person name="Pazour G.J."/>
            <person name="Richardson P.M."/>
            <person name="Rynearson T.A."/>
            <person name="Saito M.A."/>
            <person name="Schwartz D.C."/>
            <person name="Thamatrakoln K."/>
            <person name="Valentin K."/>
            <person name="Vardi A."/>
            <person name="Wilkerson F.P."/>
            <person name="Rokhsar D.S."/>
        </authorList>
    </citation>
    <scope>NUCLEOTIDE SEQUENCE [LARGE SCALE GENOMIC DNA]</scope>
    <source>
        <strain evidence="2 3">CCMP1335</strain>
    </source>
</reference>
<feature type="compositionally biased region" description="Basic and acidic residues" evidence="1">
    <location>
        <begin position="138"/>
        <end position="151"/>
    </location>
</feature>
<dbReference type="PROSITE" id="PS51354">
    <property type="entry name" value="GLUTAREDOXIN_2"/>
    <property type="match status" value="1"/>
</dbReference>
<feature type="compositionally biased region" description="Low complexity" evidence="1">
    <location>
        <begin position="232"/>
        <end position="245"/>
    </location>
</feature>
<dbReference type="KEGG" id="tps:THAPSDRAFT_1629"/>
<organism evidence="2 3">
    <name type="scientific">Thalassiosira pseudonana</name>
    <name type="common">Marine diatom</name>
    <name type="synonym">Cyclotella nana</name>
    <dbReference type="NCBI Taxonomy" id="35128"/>
    <lineage>
        <taxon>Eukaryota</taxon>
        <taxon>Sar</taxon>
        <taxon>Stramenopiles</taxon>
        <taxon>Ochrophyta</taxon>
        <taxon>Bacillariophyta</taxon>
        <taxon>Coscinodiscophyceae</taxon>
        <taxon>Thalassiosirophycidae</taxon>
        <taxon>Thalassiosirales</taxon>
        <taxon>Thalassiosiraceae</taxon>
        <taxon>Thalassiosira</taxon>
    </lineage>
</organism>
<feature type="compositionally biased region" description="Polar residues" evidence="1">
    <location>
        <begin position="125"/>
        <end position="137"/>
    </location>
</feature>
<feature type="compositionally biased region" description="Polar residues" evidence="1">
    <location>
        <begin position="190"/>
        <end position="213"/>
    </location>
</feature>
<feature type="compositionally biased region" description="Basic and acidic residues" evidence="1">
    <location>
        <begin position="165"/>
        <end position="178"/>
    </location>
</feature>
<dbReference type="PaxDb" id="35128-Thaps1629"/>
<dbReference type="EMBL" id="CM000638">
    <property type="protein sequence ID" value="EED95957.1"/>
    <property type="molecule type" value="Genomic_DNA"/>
</dbReference>
<dbReference type="Proteomes" id="UP000001449">
    <property type="component" value="Chromosome 1"/>
</dbReference>
<dbReference type="AlphaFoldDB" id="B8BRH6"/>
<name>B8BRH6_THAPS</name>
<reference evidence="2 3" key="2">
    <citation type="journal article" date="2008" name="Nature">
        <title>The Phaeodactylum genome reveals the evolutionary history of diatom genomes.</title>
        <authorList>
            <person name="Bowler C."/>
            <person name="Allen A.E."/>
            <person name="Badger J.H."/>
            <person name="Grimwood J."/>
            <person name="Jabbari K."/>
            <person name="Kuo A."/>
            <person name="Maheswari U."/>
            <person name="Martens C."/>
            <person name="Maumus F."/>
            <person name="Otillar R.P."/>
            <person name="Rayko E."/>
            <person name="Salamov A."/>
            <person name="Vandepoele K."/>
            <person name="Beszteri B."/>
            <person name="Gruber A."/>
            <person name="Heijde M."/>
            <person name="Katinka M."/>
            <person name="Mock T."/>
            <person name="Valentin K."/>
            <person name="Verret F."/>
            <person name="Berges J.A."/>
            <person name="Brownlee C."/>
            <person name="Cadoret J.P."/>
            <person name="Chiovitti A."/>
            <person name="Choi C.J."/>
            <person name="Coesel S."/>
            <person name="De Martino A."/>
            <person name="Detter J.C."/>
            <person name="Durkin C."/>
            <person name="Falciatore A."/>
            <person name="Fournet J."/>
            <person name="Haruta M."/>
            <person name="Huysman M.J."/>
            <person name="Jenkins B.D."/>
            <person name="Jiroutova K."/>
            <person name="Jorgensen R.E."/>
            <person name="Joubert Y."/>
            <person name="Kaplan A."/>
            <person name="Kroger N."/>
            <person name="Kroth P.G."/>
            <person name="La Roche J."/>
            <person name="Lindquist E."/>
            <person name="Lommer M."/>
            <person name="Martin-Jezequel V."/>
            <person name="Lopez P.J."/>
            <person name="Lucas S."/>
            <person name="Mangogna M."/>
            <person name="McGinnis K."/>
            <person name="Medlin L.K."/>
            <person name="Montsant A."/>
            <person name="Oudot-Le Secq M.P."/>
            <person name="Napoli C."/>
            <person name="Obornik M."/>
            <person name="Parker M.S."/>
            <person name="Petit J.L."/>
            <person name="Porcel B.M."/>
            <person name="Poulsen N."/>
            <person name="Robison M."/>
            <person name="Rychlewski L."/>
            <person name="Rynearson T.A."/>
            <person name="Schmutz J."/>
            <person name="Shapiro H."/>
            <person name="Siaut M."/>
            <person name="Stanley M."/>
            <person name="Sussman M.R."/>
            <person name="Taylor A.R."/>
            <person name="Vardi A."/>
            <person name="von Dassow P."/>
            <person name="Vyverman W."/>
            <person name="Willis A."/>
            <person name="Wyrwicz L.S."/>
            <person name="Rokhsar D.S."/>
            <person name="Weissenbach J."/>
            <person name="Armbrust E.V."/>
            <person name="Green B.R."/>
            <person name="Van de Peer Y."/>
            <person name="Grigoriev I.V."/>
        </authorList>
    </citation>
    <scope>NUCLEOTIDE SEQUENCE [LARGE SCALE GENOMIC DNA]</scope>
    <source>
        <strain evidence="2 3">CCMP1335</strain>
    </source>
</reference>
<feature type="region of interest" description="Disordered" evidence="1">
    <location>
        <begin position="124"/>
        <end position="247"/>
    </location>
</feature>
<accession>B8BRH6</accession>
<evidence type="ECO:0000313" key="3">
    <source>
        <dbReference type="Proteomes" id="UP000001449"/>
    </source>
</evidence>
<dbReference type="RefSeq" id="XP_002286316.1">
    <property type="nucleotide sequence ID" value="XM_002286280.1"/>
</dbReference>
<sequence length="468" mass="51906">MYLHLTKNINDRRAKRVSSSPWRKIKPHRQVNTWGVAVDAINKRGGWRGRRLAIRMQLCDEYGVGGGCQNQPSLLEDINQDQGSRTASSVTHEKKNVSNAASCALFEHMNSYPLESVRRADTDTVPPNNDFSLNNEADTARESRLPNKSDLEVLNVPNATTLTMRENKCDDKENDESRGLMGTQVLKKTPMTTAPLSPSQFPNASPRKSSLPNTRILPKVSKRADMKPAPPSSNHANSPSTSTSSLITNCESDSKQQTLVVLVSSGLADYTQKANQKAALNLLGDLCLPYETVDGVDPLEREKRNKFFQVSGVRGNYPQLFVVGGDDDCRYLGGYDWLESQHFNNLTKIVGQNEVMESSISQSESIQRTAVATDTNTAALTVLVSIGVVDYQQAANQTALMNLFHDLRIPYKLVDGMDPMQREVRDAFFAISGVRGQYPQIFTSSREYLGGFDWLETQRIADLKALIG</sequence>
<protein>
    <submittedName>
        <fullName evidence="2">Uncharacterized protein</fullName>
    </submittedName>
</protein>
<gene>
    <name evidence="2" type="ORF">THAPSDRAFT_1629</name>
</gene>
<keyword evidence="3" id="KW-1185">Reference proteome</keyword>
<dbReference type="HOGENOM" id="CLU_584629_0_0_1"/>
<dbReference type="GeneID" id="7443167"/>
<evidence type="ECO:0000313" key="2">
    <source>
        <dbReference type="EMBL" id="EED95957.1"/>
    </source>
</evidence>
<proteinExistence type="predicted"/>
<dbReference type="Gene3D" id="3.40.30.10">
    <property type="entry name" value="Glutaredoxin"/>
    <property type="match status" value="1"/>
</dbReference>
<dbReference type="eggNOG" id="ENOG502RUJV">
    <property type="taxonomic scope" value="Eukaryota"/>
</dbReference>
<evidence type="ECO:0000256" key="1">
    <source>
        <dbReference type="SAM" id="MobiDB-lite"/>
    </source>
</evidence>